<feature type="region of interest" description="Disordered" evidence="1">
    <location>
        <begin position="953"/>
        <end position="979"/>
    </location>
</feature>
<accession>A0ABP0JG76</accession>
<feature type="region of interest" description="Disordered" evidence="1">
    <location>
        <begin position="18"/>
        <end position="40"/>
    </location>
</feature>
<dbReference type="InterPro" id="IPR002035">
    <property type="entry name" value="VWF_A"/>
</dbReference>
<comment type="caution">
    <text evidence="3">The sequence shown here is derived from an EMBL/GenBank/DDBJ whole genome shotgun (WGS) entry which is preliminary data.</text>
</comment>
<feature type="compositionally biased region" description="Low complexity" evidence="1">
    <location>
        <begin position="955"/>
        <end position="964"/>
    </location>
</feature>
<feature type="compositionally biased region" description="Polar residues" evidence="1">
    <location>
        <begin position="1124"/>
        <end position="1141"/>
    </location>
</feature>
<organism evidence="3 4">
    <name type="scientific">Durusdinium trenchii</name>
    <dbReference type="NCBI Taxonomy" id="1381693"/>
    <lineage>
        <taxon>Eukaryota</taxon>
        <taxon>Sar</taxon>
        <taxon>Alveolata</taxon>
        <taxon>Dinophyceae</taxon>
        <taxon>Suessiales</taxon>
        <taxon>Symbiodiniaceae</taxon>
        <taxon>Durusdinium</taxon>
    </lineage>
</organism>
<dbReference type="Gene3D" id="3.40.50.410">
    <property type="entry name" value="von Willebrand factor, type A domain"/>
    <property type="match status" value="2"/>
</dbReference>
<gene>
    <name evidence="3" type="ORF">SCF082_LOCUS11928</name>
</gene>
<feature type="region of interest" description="Disordered" evidence="1">
    <location>
        <begin position="1120"/>
        <end position="1159"/>
    </location>
</feature>
<dbReference type="SMART" id="SM00327">
    <property type="entry name" value="VWA"/>
    <property type="match status" value="1"/>
</dbReference>
<dbReference type="Pfam" id="PF13519">
    <property type="entry name" value="VWA_2"/>
    <property type="match status" value="1"/>
</dbReference>
<evidence type="ECO:0000259" key="2">
    <source>
        <dbReference type="PROSITE" id="PS50234"/>
    </source>
</evidence>
<evidence type="ECO:0000256" key="1">
    <source>
        <dbReference type="SAM" id="MobiDB-lite"/>
    </source>
</evidence>
<dbReference type="PANTHER" id="PTHR24020:SF84">
    <property type="entry name" value="VWFA DOMAIN-CONTAINING PROTEIN"/>
    <property type="match status" value="1"/>
</dbReference>
<protein>
    <submittedName>
        <fullName evidence="3">Cartilage matrix protein</fullName>
    </submittedName>
</protein>
<evidence type="ECO:0000313" key="4">
    <source>
        <dbReference type="Proteomes" id="UP001642464"/>
    </source>
</evidence>
<feature type="region of interest" description="Disordered" evidence="1">
    <location>
        <begin position="543"/>
        <end position="562"/>
    </location>
</feature>
<proteinExistence type="predicted"/>
<dbReference type="InterPro" id="IPR050525">
    <property type="entry name" value="ECM_Assembly_Org"/>
</dbReference>
<dbReference type="SUPFAM" id="SSF53300">
    <property type="entry name" value="vWA-like"/>
    <property type="match status" value="2"/>
</dbReference>
<dbReference type="Proteomes" id="UP001642464">
    <property type="component" value="Unassembled WGS sequence"/>
</dbReference>
<evidence type="ECO:0000313" key="3">
    <source>
        <dbReference type="EMBL" id="CAK9013423.1"/>
    </source>
</evidence>
<reference evidence="3 4" key="1">
    <citation type="submission" date="2024-02" db="EMBL/GenBank/DDBJ databases">
        <authorList>
            <person name="Chen Y."/>
            <person name="Shah S."/>
            <person name="Dougan E. K."/>
            <person name="Thang M."/>
            <person name="Chan C."/>
        </authorList>
    </citation>
    <scope>NUCLEOTIDE SEQUENCE [LARGE SCALE GENOMIC DNA]</scope>
</reference>
<dbReference type="CDD" id="cd00198">
    <property type="entry name" value="vWFA"/>
    <property type="match status" value="1"/>
</dbReference>
<feature type="compositionally biased region" description="Pro residues" evidence="1">
    <location>
        <begin position="965"/>
        <end position="978"/>
    </location>
</feature>
<dbReference type="PROSITE" id="PS50234">
    <property type="entry name" value="VWFA"/>
    <property type="match status" value="1"/>
</dbReference>
<dbReference type="EMBL" id="CAXAMM010007150">
    <property type="protein sequence ID" value="CAK9013423.1"/>
    <property type="molecule type" value="Genomic_DNA"/>
</dbReference>
<keyword evidence="4" id="KW-1185">Reference proteome</keyword>
<dbReference type="PANTHER" id="PTHR24020">
    <property type="entry name" value="COLLAGEN ALPHA"/>
    <property type="match status" value="1"/>
</dbReference>
<feature type="domain" description="VWFA" evidence="2">
    <location>
        <begin position="989"/>
        <end position="1108"/>
    </location>
</feature>
<sequence length="1295" mass="142815">MDGSQRHALGVLRRRGLSCGDEVPGRKGRAPTGRRGTQENVNEADDDVLLQALHVLTKKCDDQALTEEVVQRCVQVVVGNAANATLRMQAVRVIAAHGGCEDAQFAIVLEALAENELKKSVFDLVHCVNGQPARAQSLLSACLELDQLDTFWGVAEQLLQGDGDLNGIALAATLVRSGIVELFEARTDLGTHGGVMQLLCCNLGLLLPPLPGQERTTWSKLPHALGLDGTSTEQLIKACSQKSLCVDQMELLLAMLSLKLQLRHGVVEEPASSFDELLLKLTSLSPANALDSSVNTCPDVQQEPRWVWSLLCFVRELTLHFCGSRRRLDDLLLSVPAQPSLPLHVQSWTRVAQMLPIRTERDVGHFLQHLCNKSTWFQGTKPQIKLLYLAAKKTGWFALMGVLELQHPSVMLAKREDMDELLAVESLDYSDVFSSVGRLGLAAIMARKYKWRLGHVKMNFQLSSSSWEIRAAELNLAAVLGPMEATLSWNKVARAILSTEHPAERHAAMVCALQCRPFDRVLHYAWLTADPDSFQVLLQQQQELQEQEQDMPSGPPSASPSSAWASFVQRFRASKEAQALPPVASPYELHAEHHCLILLPHLPPAEGAWADGDINSLGPRTGPGRVVAALLPQVPTGVVYWLGVLGALALQVLNVNSQLRSQPYCTDITNRCGCDGNPVTLLLIMDVSRSIDREDLFRNYVRALNRIHCGLNLGLNQLEPGKDALGLITFGWATKVSVPLKRYSEEAWRSRVDQYNSGSFKTRNWARTCCTPLADAFDMAHKEIKAAMDQGRIEPTSDIFVHVLTDGFPVQNRLRRARNQKYKFFTQEKMFPSGYKLQKVPEKANVLKNKWGAEINVFLMPNRKGLDVQDSIDYFKGVGLVPESSQKRKAFTNAREVFKPRVMTHSPEGFPIVSTPVNNHVANYANGATWDEIVDGQISLVCQGNLIPANGDCLTTPEPTTASPTPNPTTPVPTPPPTRDVATCRGDKDLIFVVDSSSSISTTVSGKRRRFREFILTLAQDLQRIQSEGQPLQRTALITFGPHVKVRIPLQTWSYLDWADEIEKVREIAEVIVGCCTPTAEAFRAAKDLLETRSDNSNPAIVFVITDGVPMINKDNYELDTKESNSGLSHPSLTITGTTQYRRSDGKNKPSPNTPEPEFATEIDLPEYRSSVVFREAEALKAVPNTEVYLVGVRNKNGQATKVEYFLGLENEVTSCRANFQNTPLECTNCAKNFNPCTGNDPNGICWVTGAKAKDCSTGFYGSLVDGAESVNTDDLDTLVESLRTLICGAGFIPN</sequence>
<dbReference type="InterPro" id="IPR036465">
    <property type="entry name" value="vWFA_dom_sf"/>
</dbReference>
<name>A0ABP0JG76_9DINO</name>